<feature type="domain" description="Putative regulatory protein FmdB zinc ribbon" evidence="1">
    <location>
        <begin position="1"/>
        <end position="41"/>
    </location>
</feature>
<dbReference type="AlphaFoldDB" id="A0A317CHY8"/>
<reference evidence="2 3" key="1">
    <citation type="submission" date="2018-05" db="EMBL/GenBank/DDBJ databases">
        <title>Leucothrix arctica sp. nov., isolated from Arctic seawater.</title>
        <authorList>
            <person name="Choi A."/>
            <person name="Baek K."/>
        </authorList>
    </citation>
    <scope>NUCLEOTIDE SEQUENCE [LARGE SCALE GENOMIC DNA]</scope>
    <source>
        <strain evidence="2 3">IMCC9719</strain>
    </source>
</reference>
<dbReference type="Pfam" id="PF09723">
    <property type="entry name" value="Zn_ribbon_8"/>
    <property type="match status" value="1"/>
</dbReference>
<gene>
    <name evidence="2" type="ORF">DKT75_05765</name>
</gene>
<dbReference type="RefSeq" id="WP_109822479.1">
    <property type="nucleotide sequence ID" value="NZ_QGKL01000018.1"/>
</dbReference>
<comment type="caution">
    <text evidence="2">The sequence shown here is derived from an EMBL/GenBank/DDBJ whole genome shotgun (WGS) entry which is preliminary data.</text>
</comment>
<protein>
    <submittedName>
        <fullName evidence="2">Formamidase</fullName>
    </submittedName>
</protein>
<evidence type="ECO:0000313" key="2">
    <source>
        <dbReference type="EMBL" id="PWQ97771.1"/>
    </source>
</evidence>
<proteinExistence type="predicted"/>
<dbReference type="InterPro" id="IPR013429">
    <property type="entry name" value="Regulatory_FmdB_Zinc_ribbon"/>
</dbReference>
<dbReference type="EMBL" id="QGKL01000018">
    <property type="protein sequence ID" value="PWQ97771.1"/>
    <property type="molecule type" value="Genomic_DNA"/>
</dbReference>
<evidence type="ECO:0000313" key="3">
    <source>
        <dbReference type="Proteomes" id="UP000245506"/>
    </source>
</evidence>
<dbReference type="SMART" id="SM00834">
    <property type="entry name" value="CxxC_CXXC_SSSS"/>
    <property type="match status" value="1"/>
</dbReference>
<dbReference type="Proteomes" id="UP000245506">
    <property type="component" value="Unassembled WGS sequence"/>
</dbReference>
<dbReference type="NCBIfam" id="TIGR02605">
    <property type="entry name" value="CxxC_CxxC_SSSS"/>
    <property type="match status" value="1"/>
</dbReference>
<keyword evidence="3" id="KW-1185">Reference proteome</keyword>
<sequence length="117" mass="13291">MPVYDYKCADHGLFFELASLDDHAKPVKCPECEALSPRVILVAPAILDMAKEKKQSIERNEAAKYEPQFSTVDSRAENAEMLKHGCGCEHKKRSSKLMYTAEGNKMFPSMRPWMISH</sequence>
<organism evidence="2 3">
    <name type="scientific">Leucothrix arctica</name>
    <dbReference type="NCBI Taxonomy" id="1481894"/>
    <lineage>
        <taxon>Bacteria</taxon>
        <taxon>Pseudomonadati</taxon>
        <taxon>Pseudomonadota</taxon>
        <taxon>Gammaproteobacteria</taxon>
        <taxon>Thiotrichales</taxon>
        <taxon>Thiotrichaceae</taxon>
        <taxon>Leucothrix</taxon>
    </lineage>
</organism>
<accession>A0A317CHY8</accession>
<evidence type="ECO:0000259" key="1">
    <source>
        <dbReference type="SMART" id="SM00834"/>
    </source>
</evidence>
<dbReference type="OrthoDB" id="9813321at2"/>
<name>A0A317CHY8_9GAMM</name>